<dbReference type="RefSeq" id="WP_085759991.1">
    <property type="nucleotide sequence ID" value="NZ_CP019343.1"/>
</dbReference>
<feature type="signal peptide" evidence="1">
    <location>
        <begin position="1"/>
        <end position="24"/>
    </location>
</feature>
<dbReference type="AlphaFoldDB" id="A0A1X9NCP7"/>
<dbReference type="Pfam" id="PF13689">
    <property type="entry name" value="DUF4154"/>
    <property type="match status" value="1"/>
</dbReference>
<proteinExistence type="predicted"/>
<sequence length="177" mass="19706">MHKPSPLISRYLCLLVLMTAPALANEDIVSREYKIKAAYLYNLIKFVNWPESEALSQSTTNICVFGDNPFDGHLNKLSSRKAKGRDIQITYLQPQQDNAACHILFIPRSASAEIAKHDKTKPQLLTVGEDKQFLEEGGLISLVVANNNVQLQINLTKAKELGFEISGNLLEIAKVVK</sequence>
<keyword evidence="3" id="KW-1185">Reference proteome</keyword>
<dbReference type="Proteomes" id="UP000193450">
    <property type="component" value="Chromosome"/>
</dbReference>
<reference evidence="2 3" key="1">
    <citation type="submission" date="2016-11" db="EMBL/GenBank/DDBJ databases">
        <title>Trade-off between light-utilization and light-protection in marine flavobacteria.</title>
        <authorList>
            <person name="Kumagai Y."/>
        </authorList>
    </citation>
    <scope>NUCLEOTIDE SEQUENCE [LARGE SCALE GENOMIC DNA]</scope>
    <source>
        <strain evidence="2 3">NBRC 107125</strain>
    </source>
</reference>
<keyword evidence="1" id="KW-0732">Signal</keyword>
<organism evidence="2 3">
    <name type="scientific">Oceanicoccus sagamiensis</name>
    <dbReference type="NCBI Taxonomy" id="716816"/>
    <lineage>
        <taxon>Bacteria</taxon>
        <taxon>Pseudomonadati</taxon>
        <taxon>Pseudomonadota</taxon>
        <taxon>Gammaproteobacteria</taxon>
        <taxon>Cellvibrionales</taxon>
        <taxon>Spongiibacteraceae</taxon>
        <taxon>Oceanicoccus</taxon>
    </lineage>
</organism>
<dbReference type="EMBL" id="CP019343">
    <property type="protein sequence ID" value="ARN75800.1"/>
    <property type="molecule type" value="Genomic_DNA"/>
</dbReference>
<feature type="chain" id="PRO_5012237066" description="DUF4154 domain-containing protein" evidence="1">
    <location>
        <begin position="25"/>
        <end position="177"/>
    </location>
</feature>
<protein>
    <recommendedName>
        <fullName evidence="4">DUF4154 domain-containing protein</fullName>
    </recommendedName>
</protein>
<evidence type="ECO:0008006" key="4">
    <source>
        <dbReference type="Google" id="ProtNLM"/>
    </source>
</evidence>
<name>A0A1X9NCP7_9GAMM</name>
<evidence type="ECO:0000256" key="1">
    <source>
        <dbReference type="SAM" id="SignalP"/>
    </source>
</evidence>
<dbReference type="OrthoDB" id="277577at2"/>
<dbReference type="STRING" id="716816.BST96_17815"/>
<evidence type="ECO:0000313" key="2">
    <source>
        <dbReference type="EMBL" id="ARN75800.1"/>
    </source>
</evidence>
<gene>
    <name evidence="2" type="ORF">BST96_17815</name>
</gene>
<dbReference type="InterPro" id="IPR025293">
    <property type="entry name" value="YfiR/HmsC-like"/>
</dbReference>
<accession>A0A1X9NCP7</accession>
<evidence type="ECO:0000313" key="3">
    <source>
        <dbReference type="Proteomes" id="UP000193450"/>
    </source>
</evidence>
<dbReference type="KEGG" id="osg:BST96_17815"/>